<dbReference type="AlphaFoldDB" id="A0A3L8PX54"/>
<protein>
    <recommendedName>
        <fullName evidence="5">Death domain-containing protein</fullName>
    </recommendedName>
</protein>
<dbReference type="OrthoDB" id="9785691at2"/>
<proteinExistence type="predicted"/>
<feature type="coiled-coil region" evidence="1">
    <location>
        <begin position="174"/>
        <end position="201"/>
    </location>
</feature>
<gene>
    <name evidence="3" type="ORF">D5018_09230</name>
</gene>
<dbReference type="Proteomes" id="UP000281474">
    <property type="component" value="Unassembled WGS sequence"/>
</dbReference>
<evidence type="ECO:0000313" key="4">
    <source>
        <dbReference type="Proteomes" id="UP000281474"/>
    </source>
</evidence>
<keyword evidence="4" id="KW-1185">Reference proteome</keyword>
<comment type="caution">
    <text evidence="3">The sequence shown here is derived from an EMBL/GenBank/DDBJ whole genome shotgun (WGS) entry which is preliminary data.</text>
</comment>
<name>A0A3L8PX54_9GAMM</name>
<keyword evidence="1" id="KW-0175">Coiled coil</keyword>
<sequence>MAFPLTSSPVSSLYSSIPSDDEMIQSDDDMIQSDDDMSLDDHLESPSGLNEKTISRYLRQEPARWQEIAIQLEVPFSNCEAWETQFRNDCSRCISALTHYICKLPDMTVDKFIEAIKDAGNTALSDKVRDDYISEPSAFRKKASAPLLPPTFEYPAHSSSTRVRAQQTVNWEDHKSLQSQFRQLQKQLATQSKENRALQARQTSTIKSFQEENRTLKATVGSKVSEIKKLKQQLFELTTKTEELQRQNEAFKQRFLSQHSQTVTHSSADLNIKHVPAELMPNIEVIPDTLPGNYAKNMMHLGSKLEIISSWECIGIELGLNQDQLESIKDENRQTSHRLNRVFDIAKRAALLDPNDSSNTVRDLELYMSP</sequence>
<evidence type="ECO:0000256" key="2">
    <source>
        <dbReference type="SAM" id="MobiDB-lite"/>
    </source>
</evidence>
<feature type="compositionally biased region" description="Low complexity" evidence="2">
    <location>
        <begin position="1"/>
        <end position="18"/>
    </location>
</feature>
<evidence type="ECO:0000256" key="1">
    <source>
        <dbReference type="SAM" id="Coils"/>
    </source>
</evidence>
<evidence type="ECO:0000313" key="3">
    <source>
        <dbReference type="EMBL" id="RLV59976.1"/>
    </source>
</evidence>
<accession>A0A3L8PX54</accession>
<feature type="coiled-coil region" evidence="1">
    <location>
        <begin position="227"/>
        <end position="254"/>
    </location>
</feature>
<feature type="region of interest" description="Disordered" evidence="2">
    <location>
        <begin position="1"/>
        <end position="24"/>
    </location>
</feature>
<dbReference type="EMBL" id="QZEI01000023">
    <property type="protein sequence ID" value="RLV59976.1"/>
    <property type="molecule type" value="Genomic_DNA"/>
</dbReference>
<dbReference type="RefSeq" id="WP_121838720.1">
    <property type="nucleotide sequence ID" value="NZ_ML014772.1"/>
</dbReference>
<organism evidence="3 4">
    <name type="scientific">Parashewanella curva</name>
    <dbReference type="NCBI Taxonomy" id="2338552"/>
    <lineage>
        <taxon>Bacteria</taxon>
        <taxon>Pseudomonadati</taxon>
        <taxon>Pseudomonadota</taxon>
        <taxon>Gammaproteobacteria</taxon>
        <taxon>Alteromonadales</taxon>
        <taxon>Shewanellaceae</taxon>
        <taxon>Parashewanella</taxon>
    </lineage>
</organism>
<evidence type="ECO:0008006" key="5">
    <source>
        <dbReference type="Google" id="ProtNLM"/>
    </source>
</evidence>
<reference evidence="3 4" key="1">
    <citation type="submission" date="2018-09" db="EMBL/GenBank/DDBJ databases">
        <title>Phylogeny of the Shewanellaceae, and recommendation for two new genera, Pseudoshewanella and Parashewanella.</title>
        <authorList>
            <person name="Wang G."/>
        </authorList>
    </citation>
    <scope>NUCLEOTIDE SEQUENCE [LARGE SCALE GENOMIC DNA]</scope>
    <source>
        <strain evidence="3 4">C51</strain>
    </source>
</reference>